<keyword evidence="6" id="KW-0472">Membrane</keyword>
<name>A0AB34J7V7_PRYPA</name>
<evidence type="ECO:0000256" key="4">
    <source>
        <dbReference type="PIRSR" id="PIRSR637359-2"/>
    </source>
</evidence>
<feature type="region of interest" description="Disordered" evidence="5">
    <location>
        <begin position="110"/>
        <end position="148"/>
    </location>
</feature>
<feature type="transmembrane region" description="Helical" evidence="6">
    <location>
        <begin position="39"/>
        <end position="61"/>
    </location>
</feature>
<dbReference type="SUPFAM" id="SSF52540">
    <property type="entry name" value="P-loop containing nucleoside triphosphate hydrolases"/>
    <property type="match status" value="1"/>
</dbReference>
<keyword evidence="2" id="KW-0325">Glycoprotein</keyword>
<keyword evidence="9" id="KW-1185">Reference proteome</keyword>
<comment type="caution">
    <text evidence="8">The sequence shown here is derived from an EMBL/GenBank/DDBJ whole genome shotgun (WGS) entry which is preliminary data.</text>
</comment>
<dbReference type="InterPro" id="IPR000863">
    <property type="entry name" value="Sulfotransferase_dom"/>
</dbReference>
<feature type="compositionally biased region" description="Pro residues" evidence="5">
    <location>
        <begin position="121"/>
        <end position="135"/>
    </location>
</feature>
<dbReference type="EMBL" id="JBGBPQ010000012">
    <property type="protein sequence ID" value="KAL1514776.1"/>
    <property type="molecule type" value="Genomic_DNA"/>
</dbReference>
<dbReference type="Proteomes" id="UP001515480">
    <property type="component" value="Unassembled WGS sequence"/>
</dbReference>
<evidence type="ECO:0000256" key="3">
    <source>
        <dbReference type="PIRSR" id="PIRSR637359-1"/>
    </source>
</evidence>
<protein>
    <recommendedName>
        <fullName evidence="7">Sulfotransferase domain-containing protein</fullName>
    </recommendedName>
</protein>
<evidence type="ECO:0000313" key="9">
    <source>
        <dbReference type="Proteomes" id="UP001515480"/>
    </source>
</evidence>
<evidence type="ECO:0000256" key="2">
    <source>
        <dbReference type="ARBA" id="ARBA00023180"/>
    </source>
</evidence>
<feature type="binding site" evidence="4">
    <location>
        <position position="275"/>
    </location>
    <ligand>
        <name>3'-phosphoadenylyl sulfate</name>
        <dbReference type="ChEBI" id="CHEBI:58339"/>
    </ligand>
</feature>
<dbReference type="Pfam" id="PF00685">
    <property type="entry name" value="Sulfotransfer_1"/>
    <property type="match status" value="1"/>
</dbReference>
<keyword evidence="6" id="KW-0812">Transmembrane</keyword>
<evidence type="ECO:0000256" key="5">
    <source>
        <dbReference type="SAM" id="MobiDB-lite"/>
    </source>
</evidence>
<evidence type="ECO:0000313" key="8">
    <source>
        <dbReference type="EMBL" id="KAL1514776.1"/>
    </source>
</evidence>
<proteinExistence type="predicted"/>
<feature type="binding site" evidence="4">
    <location>
        <position position="267"/>
    </location>
    <ligand>
        <name>3'-phosphoadenylyl sulfate</name>
        <dbReference type="ChEBI" id="CHEBI:58339"/>
    </ligand>
</feature>
<dbReference type="PANTHER" id="PTHR10605:SF56">
    <property type="entry name" value="BIFUNCTIONAL HEPARAN SULFATE N-DEACETYLASE_N-SULFOTRANSFERASE"/>
    <property type="match status" value="1"/>
</dbReference>
<gene>
    <name evidence="8" type="ORF">AB1Y20_003862</name>
</gene>
<accession>A0AB34J7V7</accession>
<feature type="domain" description="Sulfotransferase" evidence="7">
    <location>
        <begin position="168"/>
        <end position="379"/>
    </location>
</feature>
<keyword evidence="1" id="KW-0808">Transferase</keyword>
<keyword evidence="6" id="KW-1133">Transmembrane helix</keyword>
<dbReference type="Gene3D" id="3.40.50.300">
    <property type="entry name" value="P-loop containing nucleotide triphosphate hydrolases"/>
    <property type="match status" value="1"/>
</dbReference>
<dbReference type="InterPro" id="IPR027417">
    <property type="entry name" value="P-loop_NTPase"/>
</dbReference>
<dbReference type="InterPro" id="IPR037359">
    <property type="entry name" value="NST/OST"/>
</dbReference>
<evidence type="ECO:0000256" key="6">
    <source>
        <dbReference type="SAM" id="Phobius"/>
    </source>
</evidence>
<organism evidence="8 9">
    <name type="scientific">Prymnesium parvum</name>
    <name type="common">Toxic golden alga</name>
    <dbReference type="NCBI Taxonomy" id="97485"/>
    <lineage>
        <taxon>Eukaryota</taxon>
        <taxon>Haptista</taxon>
        <taxon>Haptophyta</taxon>
        <taxon>Prymnesiophyceae</taxon>
        <taxon>Prymnesiales</taxon>
        <taxon>Prymnesiaceae</taxon>
        <taxon>Prymnesium</taxon>
    </lineage>
</organism>
<dbReference type="PANTHER" id="PTHR10605">
    <property type="entry name" value="HEPARAN SULFATE SULFOTRANSFERASE"/>
    <property type="match status" value="1"/>
</dbReference>
<dbReference type="AlphaFoldDB" id="A0AB34J7V7"/>
<reference evidence="8 9" key="1">
    <citation type="journal article" date="2024" name="Science">
        <title>Giant polyketide synthase enzymes in the biosynthesis of giant marine polyether toxins.</title>
        <authorList>
            <person name="Fallon T.R."/>
            <person name="Shende V.V."/>
            <person name="Wierzbicki I.H."/>
            <person name="Pendleton A.L."/>
            <person name="Watervoot N.F."/>
            <person name="Auber R.P."/>
            <person name="Gonzalez D.J."/>
            <person name="Wisecaver J.H."/>
            <person name="Moore B.S."/>
        </authorList>
    </citation>
    <scope>NUCLEOTIDE SEQUENCE [LARGE SCALE GENOMIC DNA]</scope>
    <source>
        <strain evidence="8 9">12B1</strain>
    </source>
</reference>
<sequence>MPDSYEESSEHPREPLVLELNGTAASKMRFLCVSQRADWIGIALSTALSVLGILVVLFRLLRPVGIPSEQSVAVLPYPERPLGTPPSAPLAIHFFSPVMPPTYPTSLAPPSLDLTTTLSRPSPPHMPYLIPPPPSEQNVKADPDPPDNVTNRQDGCKAVCSNGGCMPTVYIIGSQKGGTTSLFDHLESKGFCGPRHNDGKESHYLMSTSEHPTRYGYTHIFPEHQCASGCWIDATPNDLPNWQSPITLTELTTPRERQLARFVVVLREPVARDLSWFNHRKSLGGCSYCGGVSGLSYPEYAQKQLRQYENCHPSLGISDARFEMCPPFGEGILYGAYWPQLRHWKKIMPESQFFIAQTEWMLHHDRDFKKQLYKFIGIEHAAVTPDFPHTNALAYPGKVSMSSLSCDLVHTLHDAWDPWNKKLFEEYPFLESKLWSLASLPCTSSG</sequence>
<evidence type="ECO:0000259" key="7">
    <source>
        <dbReference type="Pfam" id="PF00685"/>
    </source>
</evidence>
<evidence type="ECO:0000256" key="1">
    <source>
        <dbReference type="ARBA" id="ARBA00022679"/>
    </source>
</evidence>
<dbReference type="GO" id="GO:0008146">
    <property type="term" value="F:sulfotransferase activity"/>
    <property type="evidence" value="ECO:0007669"/>
    <property type="project" value="InterPro"/>
</dbReference>
<feature type="active site" description="For sulfotransferase activity" evidence="3">
    <location>
        <position position="176"/>
    </location>
</feature>